<dbReference type="InterPro" id="IPR036770">
    <property type="entry name" value="Ankyrin_rpt-contain_sf"/>
</dbReference>
<dbReference type="Gene3D" id="1.25.40.20">
    <property type="entry name" value="Ankyrin repeat-containing domain"/>
    <property type="match status" value="1"/>
</dbReference>
<dbReference type="SMART" id="SM00248">
    <property type="entry name" value="ANK"/>
    <property type="match status" value="3"/>
</dbReference>
<dbReference type="InterPro" id="IPR051616">
    <property type="entry name" value="Cul2-RING_E3_ligase_SR"/>
</dbReference>
<evidence type="ECO:0000313" key="2">
    <source>
        <dbReference type="EMBL" id="KAF2130807.1"/>
    </source>
</evidence>
<feature type="compositionally biased region" description="Basic and acidic residues" evidence="1">
    <location>
        <begin position="37"/>
        <end position="52"/>
    </location>
</feature>
<name>A0A6A6AIR7_9PLEO</name>
<dbReference type="Pfam" id="PF12796">
    <property type="entry name" value="Ank_2"/>
    <property type="match status" value="1"/>
</dbReference>
<gene>
    <name evidence="2" type="ORF">P153DRAFT_205085</name>
</gene>
<protein>
    <recommendedName>
        <fullName evidence="4">Ankyrin</fullName>
    </recommendedName>
</protein>
<feature type="region of interest" description="Disordered" evidence="1">
    <location>
        <begin position="1"/>
        <end position="59"/>
    </location>
</feature>
<proteinExistence type="predicted"/>
<dbReference type="AlphaFoldDB" id="A0A6A6AIR7"/>
<reference evidence="2" key="1">
    <citation type="journal article" date="2020" name="Stud. Mycol.">
        <title>101 Dothideomycetes genomes: a test case for predicting lifestyles and emergence of pathogens.</title>
        <authorList>
            <person name="Haridas S."/>
            <person name="Albert R."/>
            <person name="Binder M."/>
            <person name="Bloem J."/>
            <person name="Labutti K."/>
            <person name="Salamov A."/>
            <person name="Andreopoulos B."/>
            <person name="Baker S."/>
            <person name="Barry K."/>
            <person name="Bills G."/>
            <person name="Bluhm B."/>
            <person name="Cannon C."/>
            <person name="Castanera R."/>
            <person name="Culley D."/>
            <person name="Daum C."/>
            <person name="Ezra D."/>
            <person name="Gonzalez J."/>
            <person name="Henrissat B."/>
            <person name="Kuo A."/>
            <person name="Liang C."/>
            <person name="Lipzen A."/>
            <person name="Lutzoni F."/>
            <person name="Magnuson J."/>
            <person name="Mondo S."/>
            <person name="Nolan M."/>
            <person name="Ohm R."/>
            <person name="Pangilinan J."/>
            <person name="Park H.-J."/>
            <person name="Ramirez L."/>
            <person name="Alfaro M."/>
            <person name="Sun H."/>
            <person name="Tritt A."/>
            <person name="Yoshinaga Y."/>
            <person name="Zwiers L.-H."/>
            <person name="Turgeon B."/>
            <person name="Goodwin S."/>
            <person name="Spatafora J."/>
            <person name="Crous P."/>
            <person name="Grigoriev I."/>
        </authorList>
    </citation>
    <scope>NUCLEOTIDE SEQUENCE</scope>
    <source>
        <strain evidence="2">CBS 119687</strain>
    </source>
</reference>
<dbReference type="InterPro" id="IPR002110">
    <property type="entry name" value="Ankyrin_rpt"/>
</dbReference>
<evidence type="ECO:0000256" key="1">
    <source>
        <dbReference type="SAM" id="MobiDB-lite"/>
    </source>
</evidence>
<dbReference type="EMBL" id="ML977503">
    <property type="protein sequence ID" value="KAF2130807.1"/>
    <property type="molecule type" value="Genomic_DNA"/>
</dbReference>
<dbReference type="PANTHER" id="PTHR46224">
    <property type="entry name" value="ANKYRIN REPEAT FAMILY PROTEIN"/>
    <property type="match status" value="1"/>
</dbReference>
<accession>A0A6A6AIR7</accession>
<dbReference type="GeneID" id="54402960"/>
<sequence>MDKKVSLQELIQNAGVEPIPAREPCLPAPEASTSTVSKEDDQQARTILENRRRTNPAQKPVLKRLFTSTSKEKDKPQDADATQWVFSHEELDQALSAVLRTPSTSPELVRAFVNRGVNVNIIDPCDNKKKGKPAQPPRRSTVLQQAASLRRHHCVAILASAGADQRTLSEALKSALTNKDKACVETLLRHGADVNNFPTALASTVKAKDIDLARILLRAPTPLRTTIVSSCLLVAVQASSGPLAALLLSHGADPNFDAARALNEAIGMQDYKLALTLVAGPTPLSPQTLQCLLDTVMRLPTPAATLLYLQLLFCCGLPPTSIGLADLLVCTARRDDVGGTRMMLSYGVRPVGEERRGDVKVEEAIGKGAAMHIERVDDVVS</sequence>
<dbReference type="PANTHER" id="PTHR46224:SF6">
    <property type="entry name" value="ANKYRIN REPEAT FAMILY PROTEIN"/>
    <property type="match status" value="1"/>
</dbReference>
<dbReference type="Proteomes" id="UP000799771">
    <property type="component" value="Unassembled WGS sequence"/>
</dbReference>
<organism evidence="2 3">
    <name type="scientific">Dothidotthia symphoricarpi CBS 119687</name>
    <dbReference type="NCBI Taxonomy" id="1392245"/>
    <lineage>
        <taxon>Eukaryota</taxon>
        <taxon>Fungi</taxon>
        <taxon>Dikarya</taxon>
        <taxon>Ascomycota</taxon>
        <taxon>Pezizomycotina</taxon>
        <taxon>Dothideomycetes</taxon>
        <taxon>Pleosporomycetidae</taxon>
        <taxon>Pleosporales</taxon>
        <taxon>Dothidotthiaceae</taxon>
        <taxon>Dothidotthia</taxon>
    </lineage>
</organism>
<evidence type="ECO:0000313" key="3">
    <source>
        <dbReference type="Proteomes" id="UP000799771"/>
    </source>
</evidence>
<evidence type="ECO:0008006" key="4">
    <source>
        <dbReference type="Google" id="ProtNLM"/>
    </source>
</evidence>
<dbReference type="OrthoDB" id="3182339at2759"/>
<dbReference type="SUPFAM" id="SSF48403">
    <property type="entry name" value="Ankyrin repeat"/>
    <property type="match status" value="1"/>
</dbReference>
<dbReference type="RefSeq" id="XP_033525194.1">
    <property type="nucleotide sequence ID" value="XM_033662528.1"/>
</dbReference>
<keyword evidence="3" id="KW-1185">Reference proteome</keyword>